<keyword evidence="2" id="KW-1003">Cell membrane</keyword>
<dbReference type="AlphaFoldDB" id="A0A671U3Q4"/>
<dbReference type="InterPro" id="IPR003599">
    <property type="entry name" value="Ig_sub"/>
</dbReference>
<evidence type="ECO:0000256" key="7">
    <source>
        <dbReference type="ARBA" id="ARBA00023157"/>
    </source>
</evidence>
<dbReference type="GeneTree" id="ENSGT01140000285485"/>
<reference evidence="12" key="2">
    <citation type="submission" date="2025-08" db="UniProtKB">
        <authorList>
            <consortium name="Ensembl"/>
        </authorList>
    </citation>
    <scope>IDENTIFICATION</scope>
</reference>
<keyword evidence="7" id="KW-1015">Disulfide bond</keyword>
<feature type="domain" description="Ig-like" evidence="11">
    <location>
        <begin position="4"/>
        <end position="95"/>
    </location>
</feature>
<evidence type="ECO:0000313" key="12">
    <source>
        <dbReference type="Ensembl" id="ENSSAUP00010008293.1"/>
    </source>
</evidence>
<evidence type="ECO:0000256" key="1">
    <source>
        <dbReference type="ARBA" id="ARBA00004251"/>
    </source>
</evidence>
<dbReference type="SMART" id="SM00406">
    <property type="entry name" value="IGv"/>
    <property type="match status" value="1"/>
</dbReference>
<evidence type="ECO:0000256" key="3">
    <source>
        <dbReference type="ARBA" id="ARBA00022692"/>
    </source>
</evidence>
<keyword evidence="6" id="KW-0472">Membrane</keyword>
<dbReference type="GO" id="GO:0042102">
    <property type="term" value="P:positive regulation of T cell proliferation"/>
    <property type="evidence" value="ECO:0007669"/>
    <property type="project" value="TreeGrafter"/>
</dbReference>
<dbReference type="InParanoid" id="A0A671U3Q4"/>
<dbReference type="PANTHER" id="PTHR25466">
    <property type="entry name" value="T-LYMPHOCYTE ACTIVATION ANTIGEN"/>
    <property type="match status" value="1"/>
</dbReference>
<dbReference type="InterPro" id="IPR051713">
    <property type="entry name" value="T-cell_Activation_Regulation"/>
</dbReference>
<organism evidence="12 13">
    <name type="scientific">Sparus aurata</name>
    <name type="common">Gilthead sea bream</name>
    <dbReference type="NCBI Taxonomy" id="8175"/>
    <lineage>
        <taxon>Eukaryota</taxon>
        <taxon>Metazoa</taxon>
        <taxon>Chordata</taxon>
        <taxon>Craniata</taxon>
        <taxon>Vertebrata</taxon>
        <taxon>Euteleostomi</taxon>
        <taxon>Actinopterygii</taxon>
        <taxon>Neopterygii</taxon>
        <taxon>Teleostei</taxon>
        <taxon>Neoteleostei</taxon>
        <taxon>Acanthomorphata</taxon>
        <taxon>Eupercaria</taxon>
        <taxon>Spariformes</taxon>
        <taxon>Sparidae</taxon>
        <taxon>Sparus</taxon>
    </lineage>
</organism>
<dbReference type="GO" id="GO:0009897">
    <property type="term" value="C:external side of plasma membrane"/>
    <property type="evidence" value="ECO:0007669"/>
    <property type="project" value="TreeGrafter"/>
</dbReference>
<comment type="subcellular location">
    <subcellularLocation>
        <location evidence="1">Cell membrane</location>
        <topology evidence="1">Single-pass type I membrane protein</topology>
    </subcellularLocation>
</comment>
<dbReference type="Proteomes" id="UP000472265">
    <property type="component" value="Chromosome 10"/>
</dbReference>
<dbReference type="GO" id="GO:0007166">
    <property type="term" value="P:cell surface receptor signaling pathway"/>
    <property type="evidence" value="ECO:0007669"/>
    <property type="project" value="TreeGrafter"/>
</dbReference>
<keyword evidence="13" id="KW-1185">Reference proteome</keyword>
<keyword evidence="3" id="KW-0812">Transmembrane</keyword>
<evidence type="ECO:0000256" key="5">
    <source>
        <dbReference type="ARBA" id="ARBA00022989"/>
    </source>
</evidence>
<keyword evidence="9" id="KW-0325">Glycoprotein</keyword>
<dbReference type="InterPro" id="IPR007110">
    <property type="entry name" value="Ig-like_dom"/>
</dbReference>
<accession>A0A671U3Q4</accession>
<keyword evidence="5" id="KW-1133">Transmembrane helix</keyword>
<dbReference type="OMA" id="FTETHEE"/>
<evidence type="ECO:0000256" key="4">
    <source>
        <dbReference type="ARBA" id="ARBA00022729"/>
    </source>
</evidence>
<reference evidence="12" key="1">
    <citation type="submission" date="2021-04" db="EMBL/GenBank/DDBJ databases">
        <authorList>
            <consortium name="Wellcome Sanger Institute Data Sharing"/>
        </authorList>
    </citation>
    <scope>NUCLEOTIDE SEQUENCE [LARGE SCALE GENOMIC DNA]</scope>
</reference>
<evidence type="ECO:0000256" key="9">
    <source>
        <dbReference type="ARBA" id="ARBA00023180"/>
    </source>
</evidence>
<evidence type="ECO:0000256" key="6">
    <source>
        <dbReference type="ARBA" id="ARBA00023136"/>
    </source>
</evidence>
<evidence type="ECO:0000256" key="8">
    <source>
        <dbReference type="ARBA" id="ARBA00023170"/>
    </source>
</evidence>
<keyword evidence="10" id="KW-0393">Immunoglobulin domain</keyword>
<dbReference type="GO" id="GO:0006955">
    <property type="term" value="P:immune response"/>
    <property type="evidence" value="ECO:0007669"/>
    <property type="project" value="TreeGrafter"/>
</dbReference>
<dbReference type="InterPro" id="IPR013106">
    <property type="entry name" value="Ig_V-set"/>
</dbReference>
<dbReference type="GO" id="GO:0042130">
    <property type="term" value="P:negative regulation of T cell proliferation"/>
    <property type="evidence" value="ECO:0007669"/>
    <property type="project" value="TreeGrafter"/>
</dbReference>
<keyword evidence="8" id="KW-0675">Receptor</keyword>
<dbReference type="GO" id="GO:0071222">
    <property type="term" value="P:cellular response to lipopolysaccharide"/>
    <property type="evidence" value="ECO:0007669"/>
    <property type="project" value="TreeGrafter"/>
</dbReference>
<evidence type="ECO:0000256" key="10">
    <source>
        <dbReference type="ARBA" id="ARBA00023319"/>
    </source>
</evidence>
<name>A0A671U3Q4_SPAAU</name>
<dbReference type="GO" id="GO:0031295">
    <property type="term" value="P:T cell costimulation"/>
    <property type="evidence" value="ECO:0007669"/>
    <property type="project" value="TreeGrafter"/>
</dbReference>
<proteinExistence type="predicted"/>
<dbReference type="InterPro" id="IPR036179">
    <property type="entry name" value="Ig-like_dom_sf"/>
</dbReference>
<reference evidence="12" key="3">
    <citation type="submission" date="2025-09" db="UniProtKB">
        <authorList>
            <consortium name="Ensembl"/>
        </authorList>
    </citation>
    <scope>IDENTIFICATION</scope>
</reference>
<dbReference type="PROSITE" id="PS50835">
    <property type="entry name" value="IG_LIKE"/>
    <property type="match status" value="1"/>
</dbReference>
<dbReference type="Pfam" id="PF07686">
    <property type="entry name" value="V-set"/>
    <property type="match status" value="1"/>
</dbReference>
<dbReference type="PANTHER" id="PTHR25466:SF9">
    <property type="entry name" value="FIBRONECTIN TYPE-III DOMAIN-CONTAINING PROTEIN"/>
    <property type="match status" value="1"/>
</dbReference>
<dbReference type="Ensembl" id="ENSSAUT00010008876.1">
    <property type="protein sequence ID" value="ENSSAUP00010008293.1"/>
    <property type="gene ID" value="ENSSAUG00010004137.1"/>
</dbReference>
<evidence type="ECO:0000313" key="13">
    <source>
        <dbReference type="Proteomes" id="UP000472265"/>
    </source>
</evidence>
<dbReference type="InterPro" id="IPR013783">
    <property type="entry name" value="Ig-like_fold"/>
</dbReference>
<dbReference type="SUPFAM" id="SSF48726">
    <property type="entry name" value="Immunoglobulin"/>
    <property type="match status" value="1"/>
</dbReference>
<evidence type="ECO:0000256" key="2">
    <source>
        <dbReference type="ARBA" id="ARBA00022475"/>
    </source>
</evidence>
<dbReference type="Gene3D" id="2.60.40.10">
    <property type="entry name" value="Immunoglobulins"/>
    <property type="match status" value="1"/>
</dbReference>
<evidence type="ECO:0000259" key="11">
    <source>
        <dbReference type="PROSITE" id="PS50835"/>
    </source>
</evidence>
<sequence>RLQPLFFVLNRRVGQDVTLECQAGDVTTEAAEWTRSDLRPPKDILFWRDGRSDPTHQHSSFTGRVQLVDGELKNGNMSLILKNVRREDVGTYECRCFSNCCMNQNQEQTNWTEVNLVKTAAGLTEVPGGRHRKKHLPPSDLIVTSVQRHAFNVDLCHLHFISVFQLQDHVFFTETHEEQIKGSRCSLCL</sequence>
<dbReference type="SMART" id="SM00409">
    <property type="entry name" value="IG"/>
    <property type="match status" value="1"/>
</dbReference>
<protein>
    <recommendedName>
        <fullName evidence="11">Ig-like domain-containing protein</fullName>
    </recommendedName>
</protein>
<keyword evidence="4" id="KW-0732">Signal</keyword>